<dbReference type="EMBL" id="MU129111">
    <property type="protein sequence ID" value="KAF9506432.1"/>
    <property type="molecule type" value="Genomic_DNA"/>
</dbReference>
<dbReference type="AlphaFoldDB" id="A0A9P6AIZ9"/>
<evidence type="ECO:0000313" key="2">
    <source>
        <dbReference type="Proteomes" id="UP000886523"/>
    </source>
</evidence>
<comment type="caution">
    <text evidence="1">The sequence shown here is derived from an EMBL/GenBank/DDBJ whole genome shotgun (WGS) entry which is preliminary data.</text>
</comment>
<keyword evidence="2" id="KW-1185">Reference proteome</keyword>
<sequence length="256" mass="28919">MVSQAPAMESDNDVWWSPPQVDLPQWNMFQDPSHTNVLGMTNQGCSKAHEVGTRRRPGLRSSIEPIAQNPVLIVLRKIERLPRPHQQPWTNVASETVEANMDLLRTVSPEGTRHLEPIVRDIQLMHLYCQKAVSRVGLQPNLEGHPHNIIRLAKVSTVRVTAVKIIFVSHRRTMPKLATGWFIPEYRDMHNDPYESKHVPVTGDRQRYLTVIQSGAAVETGGCCHGTIQHVLDLPASNDQPRIIVTRDDDCSLHLL</sequence>
<protein>
    <submittedName>
        <fullName evidence="1">Uncharacterized protein</fullName>
    </submittedName>
</protein>
<accession>A0A9P6AIZ9</accession>
<evidence type="ECO:0000313" key="1">
    <source>
        <dbReference type="EMBL" id="KAF9506432.1"/>
    </source>
</evidence>
<name>A0A9P6AIZ9_9AGAM</name>
<organism evidence="1 2">
    <name type="scientific">Hydnum rufescens UP504</name>
    <dbReference type="NCBI Taxonomy" id="1448309"/>
    <lineage>
        <taxon>Eukaryota</taxon>
        <taxon>Fungi</taxon>
        <taxon>Dikarya</taxon>
        <taxon>Basidiomycota</taxon>
        <taxon>Agaricomycotina</taxon>
        <taxon>Agaricomycetes</taxon>
        <taxon>Cantharellales</taxon>
        <taxon>Hydnaceae</taxon>
        <taxon>Hydnum</taxon>
    </lineage>
</organism>
<reference evidence="1" key="1">
    <citation type="journal article" date="2020" name="Nat. Commun.">
        <title>Large-scale genome sequencing of mycorrhizal fungi provides insights into the early evolution of symbiotic traits.</title>
        <authorList>
            <person name="Miyauchi S."/>
            <person name="Kiss E."/>
            <person name="Kuo A."/>
            <person name="Drula E."/>
            <person name="Kohler A."/>
            <person name="Sanchez-Garcia M."/>
            <person name="Morin E."/>
            <person name="Andreopoulos B."/>
            <person name="Barry K.W."/>
            <person name="Bonito G."/>
            <person name="Buee M."/>
            <person name="Carver A."/>
            <person name="Chen C."/>
            <person name="Cichocki N."/>
            <person name="Clum A."/>
            <person name="Culley D."/>
            <person name="Crous P.W."/>
            <person name="Fauchery L."/>
            <person name="Girlanda M."/>
            <person name="Hayes R.D."/>
            <person name="Keri Z."/>
            <person name="LaButti K."/>
            <person name="Lipzen A."/>
            <person name="Lombard V."/>
            <person name="Magnuson J."/>
            <person name="Maillard F."/>
            <person name="Murat C."/>
            <person name="Nolan M."/>
            <person name="Ohm R.A."/>
            <person name="Pangilinan J."/>
            <person name="Pereira M.F."/>
            <person name="Perotto S."/>
            <person name="Peter M."/>
            <person name="Pfister S."/>
            <person name="Riley R."/>
            <person name="Sitrit Y."/>
            <person name="Stielow J.B."/>
            <person name="Szollosi G."/>
            <person name="Zifcakova L."/>
            <person name="Stursova M."/>
            <person name="Spatafora J.W."/>
            <person name="Tedersoo L."/>
            <person name="Vaario L.M."/>
            <person name="Yamada A."/>
            <person name="Yan M."/>
            <person name="Wang P."/>
            <person name="Xu J."/>
            <person name="Bruns T."/>
            <person name="Baldrian P."/>
            <person name="Vilgalys R."/>
            <person name="Dunand C."/>
            <person name="Henrissat B."/>
            <person name="Grigoriev I.V."/>
            <person name="Hibbett D."/>
            <person name="Nagy L.G."/>
            <person name="Martin F.M."/>
        </authorList>
    </citation>
    <scope>NUCLEOTIDE SEQUENCE</scope>
    <source>
        <strain evidence="1">UP504</strain>
    </source>
</reference>
<proteinExistence type="predicted"/>
<gene>
    <name evidence="1" type="ORF">BS47DRAFT_1367393</name>
</gene>
<dbReference type="Proteomes" id="UP000886523">
    <property type="component" value="Unassembled WGS sequence"/>
</dbReference>